<organism evidence="5 6">
    <name type="scientific">Erythrobacter ramosus</name>
    <dbReference type="NCBI Taxonomy" id="35811"/>
    <lineage>
        <taxon>Bacteria</taxon>
        <taxon>Pseudomonadati</taxon>
        <taxon>Pseudomonadota</taxon>
        <taxon>Alphaproteobacteria</taxon>
        <taxon>Sphingomonadales</taxon>
        <taxon>Erythrobacteraceae</taxon>
        <taxon>Erythrobacter/Porphyrobacter group</taxon>
        <taxon>Erythrobacter</taxon>
    </lineage>
</organism>
<sequence length="241" mass="25044">MTGVLAGKHALVTGASKGLGRAICHALVAAGAHVTGIARPSTELGSLSAELGAAFDPWPYDVTGEEVLARIAAAPAFDLLVNNAGTNRPQPFAEVTDEALDLMLDLNVRSAFRIARAAARKMERGASIIHMTSQMGHVGSPGRTVYCMTKHALEGLSKAMAVELAPAGIRVNCIAPTFVKTPLTESFFADPAFAAFVDRMIPMGELATPDHIAAAVVYLASPAAAMITGHSLLIDGGWTAQ</sequence>
<dbReference type="InterPro" id="IPR002347">
    <property type="entry name" value="SDR_fam"/>
</dbReference>
<evidence type="ECO:0000256" key="2">
    <source>
        <dbReference type="ARBA" id="ARBA00011881"/>
    </source>
</evidence>
<dbReference type="SUPFAM" id="SSF51735">
    <property type="entry name" value="NAD(P)-binding Rossmann-fold domains"/>
    <property type="match status" value="1"/>
</dbReference>
<dbReference type="AlphaFoldDB" id="A0A6I4UEQ4"/>
<evidence type="ECO:0000256" key="3">
    <source>
        <dbReference type="ARBA" id="ARBA00022857"/>
    </source>
</evidence>
<dbReference type="EMBL" id="WTYB01000001">
    <property type="protein sequence ID" value="MXP37380.1"/>
    <property type="molecule type" value="Genomic_DNA"/>
</dbReference>
<dbReference type="InterPro" id="IPR036291">
    <property type="entry name" value="NAD(P)-bd_dom_sf"/>
</dbReference>
<comment type="caution">
    <text evidence="5">The sequence shown here is derived from an EMBL/GenBank/DDBJ whole genome shotgun (WGS) entry which is preliminary data.</text>
</comment>
<dbReference type="GO" id="GO:0005997">
    <property type="term" value="P:xylulose metabolic process"/>
    <property type="evidence" value="ECO:0007669"/>
    <property type="project" value="TreeGrafter"/>
</dbReference>
<dbReference type="PANTHER" id="PTHR44252">
    <property type="entry name" value="D-ERYTHRULOSE REDUCTASE"/>
    <property type="match status" value="1"/>
</dbReference>
<comment type="subunit">
    <text evidence="2">Homotetramer.</text>
</comment>
<dbReference type="FunFam" id="3.40.50.720:FF:000084">
    <property type="entry name" value="Short-chain dehydrogenase reductase"/>
    <property type="match status" value="1"/>
</dbReference>
<dbReference type="GO" id="GO:0050038">
    <property type="term" value="F:L-xylulose reductase (NADPH) activity"/>
    <property type="evidence" value="ECO:0007669"/>
    <property type="project" value="TreeGrafter"/>
</dbReference>
<dbReference type="OrthoDB" id="7255009at2"/>
<dbReference type="EMBL" id="JACICE010000001">
    <property type="protein sequence ID" value="MBB3774980.1"/>
    <property type="molecule type" value="Genomic_DNA"/>
</dbReference>
<dbReference type="Proteomes" id="UP000430021">
    <property type="component" value="Unassembled WGS sequence"/>
</dbReference>
<dbReference type="InterPro" id="IPR051737">
    <property type="entry name" value="L-xylulose/Carbonyl_redctase"/>
</dbReference>
<protein>
    <submittedName>
        <fullName evidence="4">NAD(P)-dependent dehydrogenase (Short-subunit alcohol dehydrogenase family)</fullName>
    </submittedName>
    <submittedName>
        <fullName evidence="5">SDR family oxidoreductase</fullName>
    </submittedName>
</protein>
<evidence type="ECO:0000313" key="5">
    <source>
        <dbReference type="EMBL" id="MXP37380.1"/>
    </source>
</evidence>
<evidence type="ECO:0000256" key="1">
    <source>
        <dbReference type="ARBA" id="ARBA00006484"/>
    </source>
</evidence>
<dbReference type="Gene3D" id="3.40.50.720">
    <property type="entry name" value="NAD(P)-binding Rossmann-like Domain"/>
    <property type="match status" value="1"/>
</dbReference>
<reference evidence="5 6" key="1">
    <citation type="submission" date="2019-12" db="EMBL/GenBank/DDBJ databases">
        <title>Genomic-based taxomic classification of the family Erythrobacteraceae.</title>
        <authorList>
            <person name="Xu L."/>
        </authorList>
    </citation>
    <scope>NUCLEOTIDE SEQUENCE [LARGE SCALE GENOMIC DNA]</scope>
    <source>
        <strain evidence="5 6">JCM 10282</strain>
    </source>
</reference>
<dbReference type="RefSeq" id="WP_160759521.1">
    <property type="nucleotide sequence ID" value="NZ_BAAADZ010000002.1"/>
</dbReference>
<dbReference type="PANTHER" id="PTHR44252:SF3">
    <property type="entry name" value="D-ERYTHRULOSE REDUCTASE-RELATED"/>
    <property type="match status" value="1"/>
</dbReference>
<dbReference type="CDD" id="cd05233">
    <property type="entry name" value="SDR_c"/>
    <property type="match status" value="1"/>
</dbReference>
<evidence type="ECO:0000313" key="4">
    <source>
        <dbReference type="EMBL" id="MBB3774980.1"/>
    </source>
</evidence>
<dbReference type="PRINTS" id="PR00081">
    <property type="entry name" value="GDHRDH"/>
</dbReference>
<evidence type="ECO:0000313" key="7">
    <source>
        <dbReference type="Proteomes" id="UP000548685"/>
    </source>
</evidence>
<dbReference type="Proteomes" id="UP000548685">
    <property type="component" value="Unassembled WGS sequence"/>
</dbReference>
<proteinExistence type="inferred from homology"/>
<accession>A0A6I4UEQ4</accession>
<dbReference type="PROSITE" id="PS00061">
    <property type="entry name" value="ADH_SHORT"/>
    <property type="match status" value="1"/>
</dbReference>
<gene>
    <name evidence="4" type="ORF">FHS52_000923</name>
    <name evidence="5" type="ORF">GRI59_01975</name>
</gene>
<keyword evidence="3" id="KW-0521">NADP</keyword>
<name>A0A6I4UEQ4_9SPHN</name>
<dbReference type="GO" id="GO:0006006">
    <property type="term" value="P:glucose metabolic process"/>
    <property type="evidence" value="ECO:0007669"/>
    <property type="project" value="TreeGrafter"/>
</dbReference>
<dbReference type="PRINTS" id="PR00080">
    <property type="entry name" value="SDRFAMILY"/>
</dbReference>
<evidence type="ECO:0000313" key="6">
    <source>
        <dbReference type="Proteomes" id="UP000430021"/>
    </source>
</evidence>
<comment type="similarity">
    <text evidence="1">Belongs to the short-chain dehydrogenases/reductases (SDR) family.</text>
</comment>
<dbReference type="GO" id="GO:0004090">
    <property type="term" value="F:carbonyl reductase (NADPH) activity"/>
    <property type="evidence" value="ECO:0007669"/>
    <property type="project" value="TreeGrafter"/>
</dbReference>
<keyword evidence="7" id="KW-1185">Reference proteome</keyword>
<dbReference type="InterPro" id="IPR020904">
    <property type="entry name" value="Sc_DH/Rdtase_CS"/>
</dbReference>
<dbReference type="Pfam" id="PF13561">
    <property type="entry name" value="adh_short_C2"/>
    <property type="match status" value="1"/>
</dbReference>
<reference evidence="4 7" key="2">
    <citation type="submission" date="2020-08" db="EMBL/GenBank/DDBJ databases">
        <title>Genomic Encyclopedia of Type Strains, Phase IV (KMG-IV): sequencing the most valuable type-strain genomes for metagenomic binning, comparative biology and taxonomic classification.</title>
        <authorList>
            <person name="Goeker M."/>
        </authorList>
    </citation>
    <scope>NUCLEOTIDE SEQUENCE [LARGE SCALE GENOMIC DNA]</scope>
    <source>
        <strain evidence="4 7">DSM 8510</strain>
    </source>
</reference>